<dbReference type="Pfam" id="PF23812">
    <property type="entry name" value="Phage_TAC_18"/>
    <property type="match status" value="1"/>
</dbReference>
<accession>A0A1T4SDR3</accession>
<protein>
    <submittedName>
        <fullName evidence="1">Uncharacterized protein</fullName>
    </submittedName>
</protein>
<reference evidence="1 2" key="1">
    <citation type="submission" date="2017-02" db="EMBL/GenBank/DDBJ databases">
        <authorList>
            <person name="Peterson S.W."/>
        </authorList>
    </citation>
    <scope>NUCLEOTIDE SEQUENCE [LARGE SCALE GENOMIC DNA]</scope>
    <source>
        <strain evidence="1 2">USBA 369</strain>
    </source>
</reference>
<dbReference type="Proteomes" id="UP000190135">
    <property type="component" value="Unassembled WGS sequence"/>
</dbReference>
<sequence>MNAQERLQRQLVAAVTSAKPRVPEAGRLLWRWFGELHDARGYGMTGPNPISFAEIEAWARLRRLPLQPHHVEILRAMDAAWIEAAQKRSAPGAPPAAARTTDQKINPAAFDAVFG</sequence>
<evidence type="ECO:0000313" key="2">
    <source>
        <dbReference type="Proteomes" id="UP000190135"/>
    </source>
</evidence>
<dbReference type="AlphaFoldDB" id="A0A1T4SDR3"/>
<dbReference type="EMBL" id="FUXL01000010">
    <property type="protein sequence ID" value="SKA26297.1"/>
    <property type="molecule type" value="Genomic_DNA"/>
</dbReference>
<organism evidence="1 2">
    <name type="scientific">Consotaella salsifontis</name>
    <dbReference type="NCBI Taxonomy" id="1365950"/>
    <lineage>
        <taxon>Bacteria</taxon>
        <taxon>Pseudomonadati</taxon>
        <taxon>Pseudomonadota</taxon>
        <taxon>Alphaproteobacteria</taxon>
        <taxon>Hyphomicrobiales</taxon>
        <taxon>Aurantimonadaceae</taxon>
        <taxon>Consotaella</taxon>
    </lineage>
</organism>
<dbReference type="OrthoDB" id="8371071at2"/>
<proteinExistence type="predicted"/>
<dbReference type="STRING" id="1365950.SAMN05428963_11060"/>
<evidence type="ECO:0000313" key="1">
    <source>
        <dbReference type="EMBL" id="SKA26297.1"/>
    </source>
</evidence>
<keyword evidence="2" id="KW-1185">Reference proteome</keyword>
<dbReference type="InterPro" id="IPR056919">
    <property type="entry name" value="Phage_TAC_18"/>
</dbReference>
<name>A0A1T4SDR3_9HYPH</name>
<dbReference type="RefSeq" id="WP_078709166.1">
    <property type="nucleotide sequence ID" value="NZ_FUXL01000010.1"/>
</dbReference>
<gene>
    <name evidence="1" type="ORF">SAMN05428963_11060</name>
</gene>